<dbReference type="InterPro" id="IPR024171">
    <property type="entry name" value="SRK-like_kinase"/>
</dbReference>
<name>A0ABR0D7Z4_9LAMI</name>
<evidence type="ECO:0000256" key="2">
    <source>
        <dbReference type="ARBA" id="ARBA00022527"/>
    </source>
</evidence>
<dbReference type="PANTHER" id="PTHR32444:SF183">
    <property type="entry name" value="APPLE DOMAIN-CONTAINING PROTEIN"/>
    <property type="match status" value="1"/>
</dbReference>
<evidence type="ECO:0000256" key="3">
    <source>
        <dbReference type="ARBA" id="ARBA00022679"/>
    </source>
</evidence>
<dbReference type="SMART" id="SM00220">
    <property type="entry name" value="S_TKc"/>
    <property type="match status" value="1"/>
</dbReference>
<proteinExistence type="inferred from homology"/>
<evidence type="ECO:0000256" key="11">
    <source>
        <dbReference type="ARBA" id="ARBA00023157"/>
    </source>
</evidence>
<keyword evidence="10 15" id="KW-0472">Membrane</keyword>
<dbReference type="InterPro" id="IPR000858">
    <property type="entry name" value="S_locus_glycoprot_dom"/>
</dbReference>
<evidence type="ECO:0000256" key="4">
    <source>
        <dbReference type="ARBA" id="ARBA00022692"/>
    </source>
</evidence>
<dbReference type="PROSITE" id="PS50948">
    <property type="entry name" value="PAN"/>
    <property type="match status" value="1"/>
</dbReference>
<evidence type="ECO:0000259" key="17">
    <source>
        <dbReference type="PROSITE" id="PS50927"/>
    </source>
</evidence>
<evidence type="ECO:0000256" key="9">
    <source>
        <dbReference type="ARBA" id="ARBA00022989"/>
    </source>
</evidence>
<keyword evidence="7 13" id="KW-0418">Kinase</keyword>
<keyword evidence="12" id="KW-0325">Glycoprotein</keyword>
<feature type="transmembrane region" description="Helical" evidence="15">
    <location>
        <begin position="416"/>
        <end position="439"/>
    </location>
</feature>
<reference evidence="19 20" key="1">
    <citation type="journal article" date="2023" name="bioRxiv">
        <title>Genome report: Whole genome sequence and annotation of Penstemon davidsonii.</title>
        <authorList>
            <person name="Ostevik K.L."/>
            <person name="Alabady M."/>
            <person name="Zhang M."/>
            <person name="Rausher M.D."/>
        </authorList>
    </citation>
    <scope>NUCLEOTIDE SEQUENCE [LARGE SCALE GENOMIC DNA]</scope>
    <source>
        <strain evidence="19">DNT005</strain>
        <tissue evidence="19">Whole leaf</tissue>
    </source>
</reference>
<dbReference type="EC" id="2.7.11.1" evidence="13"/>
<organism evidence="19 20">
    <name type="scientific">Penstemon davidsonii</name>
    <dbReference type="NCBI Taxonomy" id="160366"/>
    <lineage>
        <taxon>Eukaryota</taxon>
        <taxon>Viridiplantae</taxon>
        <taxon>Streptophyta</taxon>
        <taxon>Embryophyta</taxon>
        <taxon>Tracheophyta</taxon>
        <taxon>Spermatophyta</taxon>
        <taxon>Magnoliopsida</taxon>
        <taxon>eudicotyledons</taxon>
        <taxon>Gunneridae</taxon>
        <taxon>Pentapetalae</taxon>
        <taxon>asterids</taxon>
        <taxon>lamiids</taxon>
        <taxon>Lamiales</taxon>
        <taxon>Plantaginaceae</taxon>
        <taxon>Cheloneae</taxon>
        <taxon>Penstemon</taxon>
    </lineage>
</organism>
<dbReference type="Gene3D" id="1.10.510.10">
    <property type="entry name" value="Transferase(Phosphotransferase) domain 1"/>
    <property type="match status" value="1"/>
</dbReference>
<dbReference type="PROSITE" id="PS50927">
    <property type="entry name" value="BULB_LECTIN"/>
    <property type="match status" value="1"/>
</dbReference>
<evidence type="ECO:0000256" key="7">
    <source>
        <dbReference type="ARBA" id="ARBA00022777"/>
    </source>
</evidence>
<dbReference type="PROSITE" id="PS50011">
    <property type="entry name" value="PROTEIN_KINASE_DOM"/>
    <property type="match status" value="1"/>
</dbReference>
<feature type="domain" description="Bulb-type lectin" evidence="17">
    <location>
        <begin position="5"/>
        <end position="128"/>
    </location>
</feature>
<feature type="compositionally biased region" description="Low complexity" evidence="14">
    <location>
        <begin position="786"/>
        <end position="797"/>
    </location>
</feature>
<dbReference type="CDD" id="cd14066">
    <property type="entry name" value="STKc_IRAK"/>
    <property type="match status" value="1"/>
</dbReference>
<dbReference type="Pfam" id="PF00954">
    <property type="entry name" value="S_locus_glycop"/>
    <property type="match status" value="1"/>
</dbReference>
<dbReference type="CDD" id="cd00028">
    <property type="entry name" value="B_lectin"/>
    <property type="match status" value="1"/>
</dbReference>
<evidence type="ECO:0000256" key="13">
    <source>
        <dbReference type="PIRNR" id="PIRNR000641"/>
    </source>
</evidence>
<accession>A0ABR0D7Z4</accession>
<dbReference type="InterPro" id="IPR011009">
    <property type="entry name" value="Kinase-like_dom_sf"/>
</dbReference>
<comment type="catalytic activity">
    <reaction evidence="13">
        <text>L-seryl-[protein] + ATP = O-phospho-L-seryl-[protein] + ADP + H(+)</text>
        <dbReference type="Rhea" id="RHEA:17989"/>
        <dbReference type="Rhea" id="RHEA-COMP:9863"/>
        <dbReference type="Rhea" id="RHEA-COMP:11604"/>
        <dbReference type="ChEBI" id="CHEBI:15378"/>
        <dbReference type="ChEBI" id="CHEBI:29999"/>
        <dbReference type="ChEBI" id="CHEBI:30616"/>
        <dbReference type="ChEBI" id="CHEBI:83421"/>
        <dbReference type="ChEBI" id="CHEBI:456216"/>
        <dbReference type="EC" id="2.7.11.1"/>
    </reaction>
</comment>
<keyword evidence="2 13" id="KW-0723">Serine/threonine-protein kinase</keyword>
<feature type="domain" description="Apple" evidence="18">
    <location>
        <begin position="322"/>
        <end position="404"/>
    </location>
</feature>
<gene>
    <name evidence="19" type="ORF">RD792_008012</name>
</gene>
<evidence type="ECO:0000256" key="6">
    <source>
        <dbReference type="ARBA" id="ARBA00022741"/>
    </source>
</evidence>
<evidence type="ECO:0000256" key="10">
    <source>
        <dbReference type="ARBA" id="ARBA00023136"/>
    </source>
</evidence>
<dbReference type="Gene3D" id="2.90.10.10">
    <property type="entry name" value="Bulb-type lectin domain"/>
    <property type="match status" value="1"/>
</dbReference>
<protein>
    <recommendedName>
        <fullName evidence="13">Receptor-like serine/threonine-protein kinase</fullName>
        <ecNumber evidence="13">2.7.11.1</ecNumber>
    </recommendedName>
</protein>
<comment type="subcellular location">
    <subcellularLocation>
        <location evidence="1">Membrane</location>
        <topology evidence="1">Single-pass type I membrane protein</topology>
    </subcellularLocation>
</comment>
<dbReference type="PIRSF" id="PIRSF000641">
    <property type="entry name" value="SRK"/>
    <property type="match status" value="1"/>
</dbReference>
<dbReference type="InterPro" id="IPR001245">
    <property type="entry name" value="Ser-Thr/Tyr_kinase_cat_dom"/>
</dbReference>
<evidence type="ECO:0000256" key="8">
    <source>
        <dbReference type="ARBA" id="ARBA00022840"/>
    </source>
</evidence>
<evidence type="ECO:0000256" key="15">
    <source>
        <dbReference type="SAM" id="Phobius"/>
    </source>
</evidence>
<evidence type="ECO:0000259" key="18">
    <source>
        <dbReference type="PROSITE" id="PS50948"/>
    </source>
</evidence>
<dbReference type="InterPro" id="IPR000719">
    <property type="entry name" value="Prot_kinase_dom"/>
</dbReference>
<sequence>MSRAMDTINTTQTLRDGETMISYDGSFELGFFSPGNTKNRYVGIWYKKVTVRTVVWVANREIPLTNTSGLLKVMETGLLVLQDEANVTIWSSTHTSNFTARTPVAQLLDSGNLVLKDANDDSLDNFMWQSFNYPTDTLLPGMKLGWNFITNLEVYLSSWKSNDDPATGDYTYHCDPRGYPQNVLRKGGVEQFRSGPWNGLRLSGIPNLRKNPIFSFGVVINKNEVYYHYELLNSSVISRFALSLSGVAQRITWIDRTQGWVVSLASPTDNCDNYRLCGVYGSCDIANSPVCGCLNKFLPKDPEGWDRADWSEGCVRRKPLNCSNGNAFLKYSGIKLPDTQHSWFNESMNLEECKEICSRNCSCMAYSNLDISRGGNGCLLWFDDLVDIKEVSAEQQDIYIRMPSSELESEGRQREILIVSLSLAMGLILLGVSLMLHTWRRKKIDRQLRRNGRHRLEYVHNNHTDIRHNEDLELPLFDLSTITKATENFSINNKLGEGGFGPVYKGLLEDGREIAVKRLSRTSLQGVNEFKNEVICIAKLQHRNLVKLLGCCIQGEENMLVYEYMTNKSLDLILFDPIKNTLLDWPNRFHIIIGIARGLIYLHQDSRLRIIHRDLKVSNILLDCDMNPKISDFGLARIFGGNETGANTNRVVGTYGYISPEYAVDGLFSVKSDVFSFGVIVLEIVSGRRNRGFSHRDHHLNLLGHAWILYREGRSLELVESFLGNLCNLSEVLRSIHVGLLCVQHRPEDRPSMSSVVQMLGNEGVLPQAKQPGFFTGRDLMNDETSVSSNVASSTNEMSITLPDGR</sequence>
<dbReference type="Gene3D" id="3.50.4.10">
    <property type="entry name" value="Hepatocyte Growth Factor"/>
    <property type="match status" value="1"/>
</dbReference>
<comment type="catalytic activity">
    <reaction evidence="13">
        <text>L-threonyl-[protein] + ATP = O-phospho-L-threonyl-[protein] + ADP + H(+)</text>
        <dbReference type="Rhea" id="RHEA:46608"/>
        <dbReference type="Rhea" id="RHEA-COMP:11060"/>
        <dbReference type="Rhea" id="RHEA-COMP:11605"/>
        <dbReference type="ChEBI" id="CHEBI:15378"/>
        <dbReference type="ChEBI" id="CHEBI:30013"/>
        <dbReference type="ChEBI" id="CHEBI:30616"/>
        <dbReference type="ChEBI" id="CHEBI:61977"/>
        <dbReference type="ChEBI" id="CHEBI:456216"/>
        <dbReference type="EC" id="2.7.11.1"/>
    </reaction>
</comment>
<evidence type="ECO:0000256" key="1">
    <source>
        <dbReference type="ARBA" id="ARBA00004479"/>
    </source>
</evidence>
<dbReference type="SMART" id="SM00108">
    <property type="entry name" value="B_lectin"/>
    <property type="match status" value="1"/>
</dbReference>
<evidence type="ECO:0000256" key="5">
    <source>
        <dbReference type="ARBA" id="ARBA00022729"/>
    </source>
</evidence>
<dbReference type="SUPFAM" id="SSF56112">
    <property type="entry name" value="Protein kinase-like (PK-like)"/>
    <property type="match status" value="1"/>
</dbReference>
<dbReference type="PANTHER" id="PTHR32444">
    <property type="entry name" value="BULB-TYPE LECTIN DOMAIN-CONTAINING PROTEIN"/>
    <property type="match status" value="1"/>
</dbReference>
<dbReference type="PROSITE" id="PS00108">
    <property type="entry name" value="PROTEIN_KINASE_ST"/>
    <property type="match status" value="1"/>
</dbReference>
<dbReference type="Pfam" id="PF01453">
    <property type="entry name" value="B_lectin"/>
    <property type="match status" value="1"/>
</dbReference>
<evidence type="ECO:0000256" key="14">
    <source>
        <dbReference type="SAM" id="MobiDB-lite"/>
    </source>
</evidence>
<keyword evidence="5" id="KW-0732">Signal</keyword>
<dbReference type="CDD" id="cd01098">
    <property type="entry name" value="PAN_AP_plant"/>
    <property type="match status" value="1"/>
</dbReference>
<feature type="region of interest" description="Disordered" evidence="14">
    <location>
        <begin position="786"/>
        <end position="806"/>
    </location>
</feature>
<feature type="domain" description="Protein kinase" evidence="16">
    <location>
        <begin position="489"/>
        <end position="774"/>
    </location>
</feature>
<keyword evidence="8 13" id="KW-0067">ATP-binding</keyword>
<dbReference type="InterPro" id="IPR008271">
    <property type="entry name" value="Ser/Thr_kinase_AS"/>
</dbReference>
<dbReference type="Pfam" id="PF08276">
    <property type="entry name" value="PAN_2"/>
    <property type="match status" value="1"/>
</dbReference>
<dbReference type="Proteomes" id="UP001291926">
    <property type="component" value="Unassembled WGS sequence"/>
</dbReference>
<dbReference type="Pfam" id="PF11883">
    <property type="entry name" value="DUF3403"/>
    <property type="match status" value="1"/>
</dbReference>
<evidence type="ECO:0000256" key="12">
    <source>
        <dbReference type="ARBA" id="ARBA00023180"/>
    </source>
</evidence>
<comment type="similarity">
    <text evidence="13">Belongs to the protein kinase superfamily. Ser/Thr protein kinase family.</text>
</comment>
<evidence type="ECO:0000313" key="19">
    <source>
        <dbReference type="EMBL" id="KAK4485373.1"/>
    </source>
</evidence>
<dbReference type="InterPro" id="IPR021820">
    <property type="entry name" value="S-locus_recpt_kinase_C"/>
</dbReference>
<dbReference type="EMBL" id="JAYDYQ010002533">
    <property type="protein sequence ID" value="KAK4485373.1"/>
    <property type="molecule type" value="Genomic_DNA"/>
</dbReference>
<comment type="caution">
    <text evidence="19">The sequence shown here is derived from an EMBL/GenBank/DDBJ whole genome shotgun (WGS) entry which is preliminary data.</text>
</comment>
<dbReference type="Gene3D" id="3.30.200.20">
    <property type="entry name" value="Phosphorylase Kinase, domain 1"/>
    <property type="match status" value="1"/>
</dbReference>
<dbReference type="SUPFAM" id="SSF51110">
    <property type="entry name" value="alpha-D-mannose-specific plant lectins"/>
    <property type="match status" value="1"/>
</dbReference>
<dbReference type="SMART" id="SM00473">
    <property type="entry name" value="PAN_AP"/>
    <property type="match status" value="1"/>
</dbReference>
<keyword evidence="9 15" id="KW-1133">Transmembrane helix</keyword>
<dbReference type="InterPro" id="IPR036426">
    <property type="entry name" value="Bulb-type_lectin_dom_sf"/>
</dbReference>
<keyword evidence="3 13" id="KW-0808">Transferase</keyword>
<dbReference type="InterPro" id="IPR003609">
    <property type="entry name" value="Pan_app"/>
</dbReference>
<keyword evidence="6 13" id="KW-0547">Nucleotide-binding</keyword>
<keyword evidence="20" id="KW-1185">Reference proteome</keyword>
<keyword evidence="11" id="KW-1015">Disulfide bond</keyword>
<dbReference type="Pfam" id="PF07714">
    <property type="entry name" value="PK_Tyr_Ser-Thr"/>
    <property type="match status" value="1"/>
</dbReference>
<evidence type="ECO:0000313" key="20">
    <source>
        <dbReference type="Proteomes" id="UP001291926"/>
    </source>
</evidence>
<dbReference type="InterPro" id="IPR001480">
    <property type="entry name" value="Bulb-type_lectin_dom"/>
</dbReference>
<keyword evidence="4 15" id="KW-0812">Transmembrane</keyword>
<evidence type="ECO:0000259" key="16">
    <source>
        <dbReference type="PROSITE" id="PS50011"/>
    </source>
</evidence>